<keyword evidence="2" id="KW-0966">Cell projection</keyword>
<evidence type="ECO:0000259" key="1">
    <source>
        <dbReference type="PROSITE" id="PS50965"/>
    </source>
</evidence>
<dbReference type="RefSeq" id="WP_158426304.1">
    <property type="nucleotide sequence ID" value="NZ_JAOQJQ010000009.1"/>
</dbReference>
<accession>A0ABT2TN67</accession>
<name>A0ABT2TN67_9FIRM</name>
<dbReference type="EMBL" id="JAOQJQ010000009">
    <property type="protein sequence ID" value="MCU6763663.1"/>
    <property type="molecule type" value="Genomic_DNA"/>
</dbReference>
<protein>
    <submittedName>
        <fullName evidence="2">Flagellin lysine-N-methylase</fullName>
        <ecNumber evidence="2">2.1.1.-</ecNumber>
    </submittedName>
</protein>
<proteinExistence type="predicted"/>
<dbReference type="PROSITE" id="PS50965">
    <property type="entry name" value="NERD"/>
    <property type="match status" value="1"/>
</dbReference>
<reference evidence="2 3" key="1">
    <citation type="journal article" date="2021" name="ISME Commun">
        <title>Automated analysis of genomic sequences facilitates high-throughput and comprehensive description of bacteria.</title>
        <authorList>
            <person name="Hitch T.C.A."/>
        </authorList>
    </citation>
    <scope>NUCLEOTIDE SEQUENCE [LARGE SCALE GENOMIC DNA]</scope>
    <source>
        <strain evidence="2 3">Sanger_109</strain>
    </source>
</reference>
<dbReference type="GO" id="GO:0008168">
    <property type="term" value="F:methyltransferase activity"/>
    <property type="evidence" value="ECO:0007669"/>
    <property type="project" value="UniProtKB-KW"/>
</dbReference>
<dbReference type="InterPro" id="IPR011528">
    <property type="entry name" value="NERD"/>
</dbReference>
<organism evidence="2 3">
    <name type="scientific">Brotonthovivens ammoniilytica</name>
    <dbReference type="NCBI Taxonomy" id="2981725"/>
    <lineage>
        <taxon>Bacteria</taxon>
        <taxon>Bacillati</taxon>
        <taxon>Bacillota</taxon>
        <taxon>Clostridia</taxon>
        <taxon>Lachnospirales</taxon>
        <taxon>Lachnospiraceae</taxon>
        <taxon>Brotonthovivens</taxon>
    </lineage>
</organism>
<keyword evidence="2" id="KW-0969">Cilium</keyword>
<keyword evidence="2" id="KW-0808">Transferase</keyword>
<dbReference type="GO" id="GO:0032259">
    <property type="term" value="P:methylation"/>
    <property type="evidence" value="ECO:0007669"/>
    <property type="project" value="UniProtKB-KW"/>
</dbReference>
<dbReference type="EC" id="2.1.1.-" evidence="2"/>
<dbReference type="Proteomes" id="UP001652442">
    <property type="component" value="Unassembled WGS sequence"/>
</dbReference>
<comment type="caution">
    <text evidence="2">The sequence shown here is derived from an EMBL/GenBank/DDBJ whole genome shotgun (WGS) entry which is preliminary data.</text>
</comment>
<keyword evidence="2" id="KW-0282">Flagellum</keyword>
<keyword evidence="3" id="KW-1185">Reference proteome</keyword>
<gene>
    <name evidence="2" type="primary">fliB</name>
    <name evidence="2" type="ORF">OCV88_15245</name>
</gene>
<evidence type="ECO:0000313" key="3">
    <source>
        <dbReference type="Proteomes" id="UP001652442"/>
    </source>
</evidence>
<keyword evidence="2" id="KW-0489">Methyltransferase</keyword>
<sequence>MEYTYPYYYKQFKCTAHQCSDTCCAGWQIAIDKKTLKKYKKEKGPFGNRLYNSVDWPEGTFLQYDHKRCAFLNEQNLCDICLEAGEEYLCKTCRRYPRHYEEFENLREISLSLSCPEAARLILGTKRPISFKTREQESDTEEYDVFDFFLFTKLQEIREFLFETIRREDMSFEIKTALMLAAVHDLQNRLSRQELFAVDDLLKRYRQPDFPEKIQKKWRRYENRGEVRCYLMHGMMYRLHQLEVLDPEWESWLKKCEGLLYEETPPGIYISRREEFCTAYADRNYEYERLLEYFIFSYFCGAVYDGNAFGKLKLAVVHTLLIRELNLASWMIKKEAYSFEDQIEISHRYAREIEHSDLNLHKIDKMMSEDPFFDLDHLLVCTLG</sequence>
<feature type="domain" description="NERD" evidence="1">
    <location>
        <begin position="337"/>
        <end position="384"/>
    </location>
</feature>
<dbReference type="NCBIfam" id="NF038110">
    <property type="entry name" value="Lys_methyl_FliB"/>
    <property type="match status" value="1"/>
</dbReference>
<evidence type="ECO:0000313" key="2">
    <source>
        <dbReference type="EMBL" id="MCU6763663.1"/>
    </source>
</evidence>